<accession>A0ABR0BC35</accession>
<name>A0ABR0BC35_PURLI</name>
<dbReference type="Proteomes" id="UP001287286">
    <property type="component" value="Unassembled WGS sequence"/>
</dbReference>
<dbReference type="InterPro" id="IPR021842">
    <property type="entry name" value="DUF3435"/>
</dbReference>
<dbReference type="PANTHER" id="PTHR37535:SF4">
    <property type="entry name" value="FLUG DOMAIN-CONTAINING PROTEIN"/>
    <property type="match status" value="1"/>
</dbReference>
<evidence type="ECO:0000313" key="1">
    <source>
        <dbReference type="EMBL" id="KAK4064016.1"/>
    </source>
</evidence>
<proteinExistence type="predicted"/>
<gene>
    <name evidence="1" type="ORF">Purlil1_14140</name>
</gene>
<dbReference type="PANTHER" id="PTHR37535">
    <property type="entry name" value="FLUG DOMAIN PROTEIN"/>
    <property type="match status" value="1"/>
</dbReference>
<reference evidence="1 2" key="1">
    <citation type="journal article" date="2024" name="Microbiol. Resour. Announc.">
        <title>Genome annotations for the ascomycete fungi Trichoderma harzianum, Trichoderma aggressivum, and Purpureocillium lilacinum.</title>
        <authorList>
            <person name="Beijen E.P.W."/>
            <person name="Ohm R.A."/>
        </authorList>
    </citation>
    <scope>NUCLEOTIDE SEQUENCE [LARGE SCALE GENOMIC DNA]</scope>
    <source>
        <strain evidence="1 2">CBS 150709</strain>
    </source>
</reference>
<dbReference type="EMBL" id="JAWRVI010000496">
    <property type="protein sequence ID" value="KAK4064016.1"/>
    <property type="molecule type" value="Genomic_DNA"/>
</dbReference>
<sequence length="793" mass="90590">MDVLTMAVKFIHHKGVDRKPKPSVPLAFLVAPLSPLTLRRTIFFFTGTRRLMFCIITIIVSIAISDEAFDAPSLTTATSVFRIRNRGSSMCTPLRWKEKWLKRPIFRGFNGSAVSEEKPLPYHKLNDDMERQTLEAGFEKALGPKAFRRGAANAADGNASDAVRDQMMRHDPRWATFNGAYINEKVEFHLERVVAGEPTDDCLIDLFTHMSLTRDPEARQDMVPDEVWQSLEPDPEISDLEAQRDKLKNGRYRIRGTKHEDKVRELTKTIRMKKAQRERSIREYYRQYYFYHRPTWEIEQQLAGDDQVDEAYSAPAIDLHVPERERLANLLCQQADDLDFDGFLRLRVEVAELMVALIGKRETAKRKRIVKKVQGGIPCPVPDQSPEPDRFPLVMRKAQCPRCIGDEAMSVEERTFAYCRPAVMNDHFDREHLVTMEQMGRDGFIGCMHPKCREEDIKLHSLDHFRNHVYNRTNGTHFSGIAILSSGGTACQNSAPLAVTTHFAMASTDSRAPASTAAASGNPASRVPTSKMHCLSGENTVPDSLLRKLKLGWRGGRASGGAPWVVIPAHRTQSYGWRGGKATRSRVAHKALRNEEGILERWCDFHQFRPVQERSILLPSAAISWDVDNSFKAEQRHQHDKAHALWKRFTTVVMLDEQMRAAGDPELQQLLTRIRRGEQDHSDLELLNSRCYREGRRIPWEMGITVVTPLNRNRWNLNMEATLAFQTQQRSMMRIFISELKWKNGMPTEEEAIMMMNQGDDSAIPVPAIFMFVPGMPVVVNQNTYQGLKELKL</sequence>
<keyword evidence="2" id="KW-1185">Reference proteome</keyword>
<dbReference type="Pfam" id="PF11917">
    <property type="entry name" value="DUF3435"/>
    <property type="match status" value="1"/>
</dbReference>
<comment type="caution">
    <text evidence="1">The sequence shown here is derived from an EMBL/GenBank/DDBJ whole genome shotgun (WGS) entry which is preliminary data.</text>
</comment>
<evidence type="ECO:0008006" key="3">
    <source>
        <dbReference type="Google" id="ProtNLM"/>
    </source>
</evidence>
<organism evidence="1 2">
    <name type="scientific">Purpureocillium lilacinum</name>
    <name type="common">Paecilomyces lilacinus</name>
    <dbReference type="NCBI Taxonomy" id="33203"/>
    <lineage>
        <taxon>Eukaryota</taxon>
        <taxon>Fungi</taxon>
        <taxon>Dikarya</taxon>
        <taxon>Ascomycota</taxon>
        <taxon>Pezizomycotina</taxon>
        <taxon>Sordariomycetes</taxon>
        <taxon>Hypocreomycetidae</taxon>
        <taxon>Hypocreales</taxon>
        <taxon>Ophiocordycipitaceae</taxon>
        <taxon>Purpureocillium</taxon>
    </lineage>
</organism>
<evidence type="ECO:0000313" key="2">
    <source>
        <dbReference type="Proteomes" id="UP001287286"/>
    </source>
</evidence>
<protein>
    <recommendedName>
        <fullName evidence="3">FluG domain-containing protein</fullName>
    </recommendedName>
</protein>